<dbReference type="AlphaFoldDB" id="A0A2Z6LV19"/>
<sequence>MYYGQHVAKTFGLTEATRVLLQYEIVNNMFAMTILPNVVANSNEDEVIELLTSDNESDNGTEVIEIDDYEDQSDLDTEEEINEPDEILETHSWRKKVTKALASTGKAQVLHLPNAISRTVLANTTEVRLISEDMPFEMQCTIHSSRRSAQFGNYEKHIGTGWYEYKEQHNPRAGNILEFQFIQPTSELHVKLLR</sequence>
<evidence type="ECO:0000313" key="1">
    <source>
        <dbReference type="EMBL" id="GAU12580.1"/>
    </source>
</evidence>
<reference evidence="2" key="1">
    <citation type="journal article" date="2017" name="Front. Plant Sci.">
        <title>Climate Clever Clovers: New Paradigm to Reduce the Environmental Footprint of Ruminants by Breeding Low Methanogenic Forages Utilizing Haplotype Variation.</title>
        <authorList>
            <person name="Kaur P."/>
            <person name="Appels R."/>
            <person name="Bayer P.E."/>
            <person name="Keeble-Gagnere G."/>
            <person name="Wang J."/>
            <person name="Hirakawa H."/>
            <person name="Shirasawa K."/>
            <person name="Vercoe P."/>
            <person name="Stefanova K."/>
            <person name="Durmic Z."/>
            <person name="Nichols P."/>
            <person name="Revell C."/>
            <person name="Isobe S.N."/>
            <person name="Edwards D."/>
            <person name="Erskine W."/>
        </authorList>
    </citation>
    <scope>NUCLEOTIDE SEQUENCE [LARGE SCALE GENOMIC DNA]</scope>
    <source>
        <strain evidence="2">cv. Daliak</strain>
    </source>
</reference>
<dbReference type="Proteomes" id="UP000242715">
    <property type="component" value="Unassembled WGS sequence"/>
</dbReference>
<gene>
    <name evidence="1" type="ORF">TSUD_131900</name>
</gene>
<accession>A0A2Z6LV19</accession>
<dbReference type="OrthoDB" id="10557075at2759"/>
<proteinExistence type="predicted"/>
<name>A0A2Z6LV19_TRISU</name>
<evidence type="ECO:0000313" key="2">
    <source>
        <dbReference type="Proteomes" id="UP000242715"/>
    </source>
</evidence>
<organism evidence="1 2">
    <name type="scientific">Trifolium subterraneum</name>
    <name type="common">Subterranean clover</name>
    <dbReference type="NCBI Taxonomy" id="3900"/>
    <lineage>
        <taxon>Eukaryota</taxon>
        <taxon>Viridiplantae</taxon>
        <taxon>Streptophyta</taxon>
        <taxon>Embryophyta</taxon>
        <taxon>Tracheophyta</taxon>
        <taxon>Spermatophyta</taxon>
        <taxon>Magnoliopsida</taxon>
        <taxon>eudicotyledons</taxon>
        <taxon>Gunneridae</taxon>
        <taxon>Pentapetalae</taxon>
        <taxon>rosids</taxon>
        <taxon>fabids</taxon>
        <taxon>Fabales</taxon>
        <taxon>Fabaceae</taxon>
        <taxon>Papilionoideae</taxon>
        <taxon>50 kb inversion clade</taxon>
        <taxon>NPAAA clade</taxon>
        <taxon>Hologalegina</taxon>
        <taxon>IRL clade</taxon>
        <taxon>Trifolieae</taxon>
        <taxon>Trifolium</taxon>
    </lineage>
</organism>
<protein>
    <recommendedName>
        <fullName evidence="3">TF-B3 domain-containing protein</fullName>
    </recommendedName>
</protein>
<dbReference type="EMBL" id="DF973124">
    <property type="protein sequence ID" value="GAU12580.1"/>
    <property type="molecule type" value="Genomic_DNA"/>
</dbReference>
<evidence type="ECO:0008006" key="3">
    <source>
        <dbReference type="Google" id="ProtNLM"/>
    </source>
</evidence>
<keyword evidence="2" id="KW-1185">Reference proteome</keyword>